<evidence type="ECO:0000256" key="1">
    <source>
        <dbReference type="ARBA" id="ARBA00022737"/>
    </source>
</evidence>
<reference evidence="6" key="1">
    <citation type="submission" date="2018-02" db="EMBL/GenBank/DDBJ databases">
        <authorList>
            <person name="Cohen D.B."/>
            <person name="Kent A.D."/>
        </authorList>
    </citation>
    <scope>NUCLEOTIDE SEQUENCE</scope>
</reference>
<sequence>MREIVARMVKSRHVAHPSSSLPFFFSIFLVLIGTCQATTSTVLFPLVLFSLFLLRSGSCAGGFRLEAHGWLVTLADVPIFLTARLCLPIGGVISSGRGCSEENGFGVFFHIKLFSSTHLAVPEDVRKEAYQATEGTKKKLKCASTSSGAKESKITSTSISKTKKDKIVTQGKEEYMAEIFLNDIVDRLVANAFSLATELIGLEWGFKEELRNLVEILFKIKFMLHDAQKRQVSDEPVRIWLTEA</sequence>
<gene>
    <name evidence="6" type="ORF">FSB_LOCUS58669</name>
</gene>
<keyword evidence="4" id="KW-0472">Membrane</keyword>
<evidence type="ECO:0000256" key="4">
    <source>
        <dbReference type="SAM" id="Phobius"/>
    </source>
</evidence>
<organism evidence="6">
    <name type="scientific">Fagus sylvatica</name>
    <name type="common">Beechnut</name>
    <dbReference type="NCBI Taxonomy" id="28930"/>
    <lineage>
        <taxon>Eukaryota</taxon>
        <taxon>Viridiplantae</taxon>
        <taxon>Streptophyta</taxon>
        <taxon>Embryophyta</taxon>
        <taxon>Tracheophyta</taxon>
        <taxon>Spermatophyta</taxon>
        <taxon>Magnoliopsida</taxon>
        <taxon>eudicotyledons</taxon>
        <taxon>Gunneridae</taxon>
        <taxon>Pentapetalae</taxon>
        <taxon>rosids</taxon>
        <taxon>fabids</taxon>
        <taxon>Fagales</taxon>
        <taxon>Fagaceae</taxon>
        <taxon>Fagus</taxon>
    </lineage>
</organism>
<dbReference type="InterPro" id="IPR041118">
    <property type="entry name" value="Rx_N"/>
</dbReference>
<dbReference type="GO" id="GO:0006952">
    <property type="term" value="P:defense response"/>
    <property type="evidence" value="ECO:0007669"/>
    <property type="project" value="UniProtKB-KW"/>
</dbReference>
<evidence type="ECO:0000259" key="5">
    <source>
        <dbReference type="Pfam" id="PF18052"/>
    </source>
</evidence>
<evidence type="ECO:0000313" key="6">
    <source>
        <dbReference type="EMBL" id="SPD30787.1"/>
    </source>
</evidence>
<feature type="transmembrane region" description="Helical" evidence="4">
    <location>
        <begin position="21"/>
        <end position="54"/>
    </location>
</feature>
<dbReference type="Gene3D" id="1.20.5.4130">
    <property type="match status" value="1"/>
</dbReference>
<evidence type="ECO:0000256" key="3">
    <source>
        <dbReference type="ARBA" id="ARBA00022821"/>
    </source>
</evidence>
<dbReference type="Pfam" id="PF18052">
    <property type="entry name" value="Rx_N"/>
    <property type="match status" value="1"/>
</dbReference>
<dbReference type="EMBL" id="OIVN01006333">
    <property type="protein sequence ID" value="SPD30787.1"/>
    <property type="molecule type" value="Genomic_DNA"/>
</dbReference>
<evidence type="ECO:0000256" key="2">
    <source>
        <dbReference type="ARBA" id="ARBA00022741"/>
    </source>
</evidence>
<keyword evidence="1" id="KW-0677">Repeat</keyword>
<keyword evidence="4" id="KW-1133">Transmembrane helix</keyword>
<dbReference type="AlphaFoldDB" id="A0A2N9IZN8"/>
<keyword evidence="3" id="KW-0611">Plant defense</keyword>
<keyword evidence="4" id="KW-0812">Transmembrane</keyword>
<name>A0A2N9IZN8_FAGSY</name>
<keyword evidence="2" id="KW-0547">Nucleotide-binding</keyword>
<dbReference type="GO" id="GO:0000166">
    <property type="term" value="F:nucleotide binding"/>
    <property type="evidence" value="ECO:0007669"/>
    <property type="project" value="UniProtKB-KW"/>
</dbReference>
<proteinExistence type="predicted"/>
<protein>
    <recommendedName>
        <fullName evidence="5">Disease resistance N-terminal domain-containing protein</fullName>
    </recommendedName>
</protein>
<accession>A0A2N9IZN8</accession>
<feature type="domain" description="Disease resistance N-terminal" evidence="5">
    <location>
        <begin position="185"/>
        <end position="243"/>
    </location>
</feature>